<evidence type="ECO:0000313" key="2">
    <source>
        <dbReference type="Proteomes" id="UP000184212"/>
    </source>
</evidence>
<sequence length="330" mass="37093">MKILYAIQGTGNGHLARAEDIIPALKQHGDLDLFVSGSQADIKLSYPVKYKSKGLSFIFGTNGGIDFVKTFKRNSSKEVYKEIKKFPVEKYDLVINDFEPVSAWACRKRDIPCVGLSHQSALLSSKIPTPRKIDPVGEWVLHNYAPVEKYVSFHFDRYDNNMFTPVIRSAVRKSKIETKDHYTVYLPAYDDKKLVPLLTRIPQVRWHIFSKHAKKPYHVGKLSVYPVSKDEFAASMTSATGVLCGAGFETPAEALYLGKKLLVVPMKSQLEQHYNAASLKQLGVPVLKKVKKKSLEKIIEWLDTDTRVTVNYDDNTAEAVALAVSLGTKQ</sequence>
<dbReference type="STRING" id="947013.SAMN04488109_0015"/>
<dbReference type="Proteomes" id="UP000184212">
    <property type="component" value="Unassembled WGS sequence"/>
</dbReference>
<dbReference type="EMBL" id="FQWQ01000001">
    <property type="protein sequence ID" value="SHG38703.1"/>
    <property type="molecule type" value="Genomic_DNA"/>
</dbReference>
<proteinExistence type="predicted"/>
<keyword evidence="2" id="KW-1185">Reference proteome</keyword>
<dbReference type="AlphaFoldDB" id="A0A1M5JF96"/>
<evidence type="ECO:0008006" key="3">
    <source>
        <dbReference type="Google" id="ProtNLM"/>
    </source>
</evidence>
<organism evidence="1 2">
    <name type="scientific">Chryseolinea serpens</name>
    <dbReference type="NCBI Taxonomy" id="947013"/>
    <lineage>
        <taxon>Bacteria</taxon>
        <taxon>Pseudomonadati</taxon>
        <taxon>Bacteroidota</taxon>
        <taxon>Cytophagia</taxon>
        <taxon>Cytophagales</taxon>
        <taxon>Fulvivirgaceae</taxon>
        <taxon>Chryseolinea</taxon>
    </lineage>
</organism>
<dbReference type="SUPFAM" id="SSF53756">
    <property type="entry name" value="UDP-Glycosyltransferase/glycogen phosphorylase"/>
    <property type="match status" value="1"/>
</dbReference>
<gene>
    <name evidence="1" type="ORF">SAMN04488109_0015</name>
</gene>
<dbReference type="Pfam" id="PF13528">
    <property type="entry name" value="Glyco_trans_1_3"/>
    <property type="match status" value="1"/>
</dbReference>
<protein>
    <recommendedName>
        <fullName evidence="3">Glycosyl transferase</fullName>
    </recommendedName>
</protein>
<accession>A0A1M5JF96</accession>
<reference evidence="1 2" key="1">
    <citation type="submission" date="2016-11" db="EMBL/GenBank/DDBJ databases">
        <authorList>
            <person name="Jaros S."/>
            <person name="Januszkiewicz K."/>
            <person name="Wedrychowicz H."/>
        </authorList>
    </citation>
    <scope>NUCLEOTIDE SEQUENCE [LARGE SCALE GENOMIC DNA]</scope>
    <source>
        <strain evidence="1 2">DSM 24574</strain>
    </source>
</reference>
<dbReference type="RefSeq" id="WP_073129700.1">
    <property type="nucleotide sequence ID" value="NZ_FQWQ01000001.1"/>
</dbReference>
<dbReference type="Gene3D" id="3.40.50.2000">
    <property type="entry name" value="Glycogen Phosphorylase B"/>
    <property type="match status" value="1"/>
</dbReference>
<dbReference type="OrthoDB" id="9793805at2"/>
<evidence type="ECO:0000313" key="1">
    <source>
        <dbReference type="EMBL" id="SHG38703.1"/>
    </source>
</evidence>
<name>A0A1M5JF96_9BACT</name>